<evidence type="ECO:0000259" key="7">
    <source>
        <dbReference type="Pfam" id="PF00520"/>
    </source>
</evidence>
<sequence length="491" mass="52373">MAIKLFAMGIWDYITDGFNMFDGLIVALSWLEIILTYVGTSGNLNAMAALRAVRALRLLKAFRYLGSLRKIAAKLLASFSSFAAVAVLIALFWGVFAIVGLHVFGGLDLARDPYPNFDTFMNSLVTTFNILTLENYQNNMYETIRTTNYGSALFFVAWIVVGKYILLTLFLAVTLEAFEAKYDSQSGSSSWISKMRSAMDSAVESVLGSVRRTSRGDSHPSPLQSSLADSILSSDEVVTPTTTANGFKAPNVGQRKQQNGLAHISDAVHGVAATAAAVNASQYGRVPEGCERCADAEAREAPVAAAVRPRGKEYSQLLDCYAPDISASSANGRAEAMRAAKADLDRKFEKDRLKGRSSGDASEVAAPPSRPLAVAVEEEGDGGMADPPPFRRVHNRTQRTSSPEQRGNAAMAPSRYDSVSSLARELDIVNIVSSGGGSPGVQSTNPAGAGQSGPVAEKMGRPFPLDLSIREGVAAWGTDSGDGWDSRCKAG</sequence>
<feature type="transmembrane region" description="Helical" evidence="6">
    <location>
        <begin position="152"/>
        <end position="175"/>
    </location>
</feature>
<evidence type="ECO:0000256" key="3">
    <source>
        <dbReference type="ARBA" id="ARBA00022989"/>
    </source>
</evidence>
<dbReference type="InterPro" id="IPR005821">
    <property type="entry name" value="Ion_trans_dom"/>
</dbReference>
<feature type="region of interest" description="Disordered" evidence="5">
    <location>
        <begin position="434"/>
        <end position="461"/>
    </location>
</feature>
<dbReference type="GO" id="GO:0001518">
    <property type="term" value="C:voltage-gated sodium channel complex"/>
    <property type="evidence" value="ECO:0007669"/>
    <property type="project" value="TreeGrafter"/>
</dbReference>
<evidence type="ECO:0000256" key="1">
    <source>
        <dbReference type="ARBA" id="ARBA00004141"/>
    </source>
</evidence>
<feature type="transmembrane region" description="Helical" evidence="6">
    <location>
        <begin position="71"/>
        <end position="104"/>
    </location>
</feature>
<dbReference type="GO" id="GO:0005248">
    <property type="term" value="F:voltage-gated sodium channel activity"/>
    <property type="evidence" value="ECO:0007669"/>
    <property type="project" value="TreeGrafter"/>
</dbReference>
<evidence type="ECO:0000256" key="4">
    <source>
        <dbReference type="ARBA" id="ARBA00023136"/>
    </source>
</evidence>
<comment type="subcellular location">
    <subcellularLocation>
        <location evidence="1">Membrane</location>
        <topology evidence="1">Multi-pass membrane protein</topology>
    </subcellularLocation>
</comment>
<feature type="non-terminal residue" evidence="8">
    <location>
        <position position="491"/>
    </location>
</feature>
<keyword evidence="4 6" id="KW-0472">Membrane</keyword>
<dbReference type="SUPFAM" id="SSF81324">
    <property type="entry name" value="Voltage-gated potassium channels"/>
    <property type="match status" value="1"/>
</dbReference>
<evidence type="ECO:0000313" key="9">
    <source>
        <dbReference type="Proteomes" id="UP000722791"/>
    </source>
</evidence>
<dbReference type="InterPro" id="IPR043203">
    <property type="entry name" value="VGCC_Ca_Na"/>
</dbReference>
<dbReference type="PANTHER" id="PTHR10037">
    <property type="entry name" value="VOLTAGE-GATED CATION CHANNEL CALCIUM AND SODIUM"/>
    <property type="match status" value="1"/>
</dbReference>
<comment type="caution">
    <text evidence="8">The sequence shown here is derived from an EMBL/GenBank/DDBJ whole genome shotgun (WGS) entry which is preliminary data.</text>
</comment>
<feature type="domain" description="Ion transport" evidence="7">
    <location>
        <begin position="1"/>
        <end position="185"/>
    </location>
</feature>
<keyword evidence="2 6" id="KW-0812">Transmembrane</keyword>
<name>A0A8J4LN44_9CHLO</name>
<proteinExistence type="predicted"/>
<dbReference type="Proteomes" id="UP000722791">
    <property type="component" value="Unassembled WGS sequence"/>
</dbReference>
<evidence type="ECO:0000313" key="8">
    <source>
        <dbReference type="EMBL" id="GIM03598.1"/>
    </source>
</evidence>
<keyword evidence="3 6" id="KW-1133">Transmembrane helix</keyword>
<feature type="region of interest" description="Disordered" evidence="5">
    <location>
        <begin position="350"/>
        <end position="414"/>
    </location>
</feature>
<dbReference type="PANTHER" id="PTHR10037:SF62">
    <property type="entry name" value="SODIUM CHANNEL PROTEIN 60E"/>
    <property type="match status" value="1"/>
</dbReference>
<dbReference type="Pfam" id="PF00520">
    <property type="entry name" value="Ion_trans"/>
    <property type="match status" value="1"/>
</dbReference>
<evidence type="ECO:0000256" key="2">
    <source>
        <dbReference type="ARBA" id="ARBA00022692"/>
    </source>
</evidence>
<dbReference type="InterPro" id="IPR027359">
    <property type="entry name" value="Volt_channel_dom_sf"/>
</dbReference>
<dbReference type="Gene3D" id="1.10.287.70">
    <property type="match status" value="1"/>
</dbReference>
<organism evidence="8 9">
    <name type="scientific">Volvox reticuliferus</name>
    <dbReference type="NCBI Taxonomy" id="1737510"/>
    <lineage>
        <taxon>Eukaryota</taxon>
        <taxon>Viridiplantae</taxon>
        <taxon>Chlorophyta</taxon>
        <taxon>core chlorophytes</taxon>
        <taxon>Chlorophyceae</taxon>
        <taxon>CS clade</taxon>
        <taxon>Chlamydomonadales</taxon>
        <taxon>Volvocaceae</taxon>
        <taxon>Volvox</taxon>
    </lineage>
</organism>
<dbReference type="AlphaFoldDB" id="A0A8J4LN44"/>
<dbReference type="Gene3D" id="1.20.120.350">
    <property type="entry name" value="Voltage-gated potassium channels. Chain C"/>
    <property type="match status" value="1"/>
</dbReference>
<accession>A0A8J4LN44</accession>
<dbReference type="EMBL" id="BNCQ01000014">
    <property type="protein sequence ID" value="GIM03598.1"/>
    <property type="molecule type" value="Genomic_DNA"/>
</dbReference>
<evidence type="ECO:0000256" key="6">
    <source>
        <dbReference type="SAM" id="Phobius"/>
    </source>
</evidence>
<feature type="transmembrane region" description="Helical" evidence="6">
    <location>
        <begin position="24"/>
        <end position="50"/>
    </location>
</feature>
<gene>
    <name evidence="8" type="ORF">Vretimale_8329</name>
</gene>
<evidence type="ECO:0000256" key="5">
    <source>
        <dbReference type="SAM" id="MobiDB-lite"/>
    </source>
</evidence>
<reference evidence="8" key="1">
    <citation type="journal article" date="2021" name="Proc. Natl. Acad. Sci. U.S.A.">
        <title>Three genomes in the algal genus Volvox reveal the fate of a haploid sex-determining region after a transition to homothallism.</title>
        <authorList>
            <person name="Yamamoto K."/>
            <person name="Hamaji T."/>
            <person name="Kawai-Toyooka H."/>
            <person name="Matsuzaki R."/>
            <person name="Takahashi F."/>
            <person name="Nishimura Y."/>
            <person name="Kawachi M."/>
            <person name="Noguchi H."/>
            <person name="Minakuchi Y."/>
            <person name="Umen J.G."/>
            <person name="Toyoda A."/>
            <person name="Nozaki H."/>
        </authorList>
    </citation>
    <scope>NUCLEOTIDE SEQUENCE</scope>
    <source>
        <strain evidence="8">NIES-3785</strain>
    </source>
</reference>
<protein>
    <recommendedName>
        <fullName evidence="7">Ion transport domain-containing protein</fullName>
    </recommendedName>
</protein>